<evidence type="ECO:0000256" key="5">
    <source>
        <dbReference type="ARBA" id="ARBA00022801"/>
    </source>
</evidence>
<feature type="binding site" evidence="10">
    <location>
        <begin position="150"/>
        <end position="153"/>
    </location>
    <ligand>
        <name>substrate</name>
    </ligand>
</feature>
<proteinExistence type="inferred from homology"/>
<feature type="binding site" evidence="10">
    <location>
        <begin position="178"/>
        <end position="179"/>
    </location>
    <ligand>
        <name>substrate</name>
    </ligand>
</feature>
<dbReference type="Pfam" id="PF01725">
    <property type="entry name" value="Ham1p_like"/>
    <property type="match status" value="1"/>
</dbReference>
<dbReference type="PANTHER" id="PTHR11067">
    <property type="entry name" value="INOSINE TRIPHOSPHATE PYROPHOSPHATASE/HAM1 PROTEIN"/>
    <property type="match status" value="1"/>
</dbReference>
<evidence type="ECO:0000256" key="7">
    <source>
        <dbReference type="ARBA" id="ARBA00023080"/>
    </source>
</evidence>
<comment type="similarity">
    <text evidence="1 10 11">Belongs to the HAM1 NTPase family.</text>
</comment>
<name>A0A1M4Z474_9BACE</name>
<dbReference type="GO" id="GO:0009117">
    <property type="term" value="P:nucleotide metabolic process"/>
    <property type="evidence" value="ECO:0007669"/>
    <property type="project" value="UniProtKB-KW"/>
</dbReference>
<feature type="binding site" evidence="10">
    <location>
        <position position="173"/>
    </location>
    <ligand>
        <name>substrate</name>
    </ligand>
</feature>
<keyword evidence="13" id="KW-1185">Reference proteome</keyword>
<evidence type="ECO:0000256" key="11">
    <source>
        <dbReference type="RuleBase" id="RU003781"/>
    </source>
</evidence>
<evidence type="ECO:0000256" key="3">
    <source>
        <dbReference type="ARBA" id="ARBA00022723"/>
    </source>
</evidence>
<evidence type="ECO:0000256" key="8">
    <source>
        <dbReference type="ARBA" id="ARBA00051875"/>
    </source>
</evidence>
<evidence type="ECO:0000256" key="4">
    <source>
        <dbReference type="ARBA" id="ARBA00022741"/>
    </source>
</evidence>
<dbReference type="PANTHER" id="PTHR11067:SF9">
    <property type="entry name" value="INOSINE TRIPHOSPHATE PYROPHOSPHATASE"/>
    <property type="match status" value="1"/>
</dbReference>
<keyword evidence="6 10" id="KW-0460">Magnesium</keyword>
<accession>A0A1M4Z474</accession>
<keyword evidence="7 10" id="KW-0546">Nucleotide metabolism</keyword>
<feature type="binding site" evidence="10">
    <location>
        <position position="70"/>
    </location>
    <ligand>
        <name>Mg(2+)</name>
        <dbReference type="ChEBI" id="CHEBI:18420"/>
    </ligand>
</feature>
<dbReference type="InterPro" id="IPR029001">
    <property type="entry name" value="ITPase-like_fam"/>
</dbReference>
<dbReference type="Proteomes" id="UP000184509">
    <property type="component" value="Unassembled WGS sequence"/>
</dbReference>
<dbReference type="FunFam" id="3.90.950.10:FF:000001">
    <property type="entry name" value="dITP/XTP pyrophosphatase"/>
    <property type="match status" value="1"/>
</dbReference>
<protein>
    <recommendedName>
        <fullName evidence="10">dITP/XTP pyrophosphatase</fullName>
        <ecNumber evidence="10">3.6.1.66</ecNumber>
    </recommendedName>
    <alternativeName>
        <fullName evidence="10">Non-canonical purine NTP pyrophosphatase</fullName>
    </alternativeName>
    <alternativeName>
        <fullName evidence="10">Non-standard purine NTP pyrophosphatase</fullName>
    </alternativeName>
    <alternativeName>
        <fullName evidence="10">Nucleoside-triphosphate diphosphatase</fullName>
    </alternativeName>
    <alternativeName>
        <fullName evidence="10">Nucleoside-triphosphate pyrophosphatase</fullName>
        <shortName evidence="10">NTPase</shortName>
    </alternativeName>
</protein>
<sequence length="200" mass="22715">MKNKLVFATNNKHKLEEVSFILKDQMEILSLKDINCDVDIPETATTLEGNALLKAQYIHENYGLNCFADDTGLEIEALNNEPGVYSARYAGDDKSSEANMLKVLEKLEGIENRKAQFRTAVSLIINDQEYLFEGIIKGNIIKEKRGNSGFGYDPIFVPEGYDKTFAELGNEIKNKISHRALAINKLCNFLKEYDYEKNNF</sequence>
<gene>
    <name evidence="12" type="ORF">SAMN05444405_105166</name>
</gene>
<comment type="catalytic activity">
    <reaction evidence="8 10">
        <text>dITP + H2O = dIMP + diphosphate + H(+)</text>
        <dbReference type="Rhea" id="RHEA:28342"/>
        <dbReference type="ChEBI" id="CHEBI:15377"/>
        <dbReference type="ChEBI" id="CHEBI:15378"/>
        <dbReference type="ChEBI" id="CHEBI:33019"/>
        <dbReference type="ChEBI" id="CHEBI:61194"/>
        <dbReference type="ChEBI" id="CHEBI:61382"/>
        <dbReference type="EC" id="3.6.1.66"/>
    </reaction>
</comment>
<comment type="caution">
    <text evidence="10">Lacks conserved residue(s) required for the propagation of feature annotation.</text>
</comment>
<dbReference type="NCBIfam" id="NF011398">
    <property type="entry name" value="PRK14823.1"/>
    <property type="match status" value="1"/>
</dbReference>
<evidence type="ECO:0000256" key="10">
    <source>
        <dbReference type="HAMAP-Rule" id="MF_01405"/>
    </source>
</evidence>
<dbReference type="EC" id="3.6.1.66" evidence="10"/>
<keyword evidence="4 10" id="KW-0547">Nucleotide-binding</keyword>
<evidence type="ECO:0000256" key="1">
    <source>
        <dbReference type="ARBA" id="ARBA00008023"/>
    </source>
</evidence>
<feature type="active site" description="Proton acceptor" evidence="10">
    <location>
        <position position="70"/>
    </location>
</feature>
<keyword evidence="5 10" id="KW-0378">Hydrolase</keyword>
<evidence type="ECO:0000256" key="6">
    <source>
        <dbReference type="ARBA" id="ARBA00022842"/>
    </source>
</evidence>
<feature type="binding site" evidence="10">
    <location>
        <begin position="9"/>
        <end position="14"/>
    </location>
    <ligand>
        <name>substrate</name>
    </ligand>
</feature>
<dbReference type="GO" id="GO:0009146">
    <property type="term" value="P:purine nucleoside triphosphate catabolic process"/>
    <property type="evidence" value="ECO:0007669"/>
    <property type="project" value="UniProtKB-UniRule"/>
</dbReference>
<dbReference type="GO" id="GO:0036222">
    <property type="term" value="F:XTP diphosphatase activity"/>
    <property type="evidence" value="ECO:0007669"/>
    <property type="project" value="UniProtKB-UniRule"/>
</dbReference>
<evidence type="ECO:0000256" key="2">
    <source>
        <dbReference type="ARBA" id="ARBA00011738"/>
    </source>
</evidence>
<feature type="binding site" evidence="10">
    <location>
        <position position="71"/>
    </location>
    <ligand>
        <name>substrate</name>
    </ligand>
</feature>
<dbReference type="GO" id="GO:0000166">
    <property type="term" value="F:nucleotide binding"/>
    <property type="evidence" value="ECO:0007669"/>
    <property type="project" value="UniProtKB-KW"/>
</dbReference>
<dbReference type="HAMAP" id="MF_01405">
    <property type="entry name" value="Non_canon_purine_NTPase"/>
    <property type="match status" value="1"/>
</dbReference>
<dbReference type="GO" id="GO:0036220">
    <property type="term" value="F:ITP diphosphatase activity"/>
    <property type="evidence" value="ECO:0007669"/>
    <property type="project" value="UniProtKB-UniRule"/>
</dbReference>
<dbReference type="CDD" id="cd00515">
    <property type="entry name" value="HAM1"/>
    <property type="match status" value="1"/>
</dbReference>
<dbReference type="NCBIfam" id="TIGR00042">
    <property type="entry name" value="RdgB/HAM1 family non-canonical purine NTP pyrophosphatase"/>
    <property type="match status" value="1"/>
</dbReference>
<evidence type="ECO:0000313" key="13">
    <source>
        <dbReference type="Proteomes" id="UP000184509"/>
    </source>
</evidence>
<evidence type="ECO:0000313" key="12">
    <source>
        <dbReference type="EMBL" id="SHF12869.1"/>
    </source>
</evidence>
<comment type="function">
    <text evidence="10">Pyrophosphatase that catalyzes the hydrolysis of nucleoside triphosphates to their monophosphate derivatives, with a high preference for the non-canonical purine nucleotides XTP (xanthosine triphosphate), dITP (deoxyinosine triphosphate) and ITP. Seems to function as a house-cleaning enzyme that removes non-canonical purine nucleotides from the nucleotide pool, thus preventing their incorporation into DNA/RNA and avoiding chromosomal lesions.</text>
</comment>
<dbReference type="Gene3D" id="3.90.950.10">
    <property type="match status" value="1"/>
</dbReference>
<dbReference type="AlphaFoldDB" id="A0A1M4Z474"/>
<dbReference type="GO" id="GO:0017111">
    <property type="term" value="F:ribonucleoside triphosphate phosphatase activity"/>
    <property type="evidence" value="ECO:0007669"/>
    <property type="project" value="InterPro"/>
</dbReference>
<reference evidence="12 13" key="1">
    <citation type="submission" date="2016-11" db="EMBL/GenBank/DDBJ databases">
        <authorList>
            <person name="Jaros S."/>
            <person name="Januszkiewicz K."/>
            <person name="Wedrychowicz H."/>
        </authorList>
    </citation>
    <scope>NUCLEOTIDE SEQUENCE [LARGE SCALE GENOMIC DNA]</scope>
    <source>
        <strain evidence="12 13">DSM 26991</strain>
    </source>
</reference>
<dbReference type="GO" id="GO:0046872">
    <property type="term" value="F:metal ion binding"/>
    <property type="evidence" value="ECO:0007669"/>
    <property type="project" value="UniProtKB-KW"/>
</dbReference>
<dbReference type="InterPro" id="IPR002637">
    <property type="entry name" value="RdgB/HAM1"/>
</dbReference>
<comment type="cofactor">
    <cofactor evidence="10">
        <name>Mg(2+)</name>
        <dbReference type="ChEBI" id="CHEBI:18420"/>
    </cofactor>
    <text evidence="10">Binds 1 Mg(2+) ion per subunit.</text>
</comment>
<comment type="catalytic activity">
    <reaction evidence="9 10">
        <text>XTP + H2O = XMP + diphosphate + H(+)</text>
        <dbReference type="Rhea" id="RHEA:28610"/>
        <dbReference type="ChEBI" id="CHEBI:15377"/>
        <dbReference type="ChEBI" id="CHEBI:15378"/>
        <dbReference type="ChEBI" id="CHEBI:33019"/>
        <dbReference type="ChEBI" id="CHEBI:57464"/>
        <dbReference type="ChEBI" id="CHEBI:61314"/>
        <dbReference type="EC" id="3.6.1.66"/>
    </reaction>
</comment>
<dbReference type="OrthoDB" id="9807456at2"/>
<dbReference type="InterPro" id="IPR020922">
    <property type="entry name" value="dITP/XTP_pyrophosphatase"/>
</dbReference>
<dbReference type="RefSeq" id="WP_073400377.1">
    <property type="nucleotide sequence ID" value="NZ_FQTV01000005.1"/>
</dbReference>
<dbReference type="SUPFAM" id="SSF52972">
    <property type="entry name" value="ITPase-like"/>
    <property type="match status" value="1"/>
</dbReference>
<dbReference type="STRING" id="1297750.SAMN05444405_105166"/>
<dbReference type="GO" id="GO:0035870">
    <property type="term" value="F:dITP diphosphatase activity"/>
    <property type="evidence" value="ECO:0007669"/>
    <property type="project" value="UniProtKB-UniRule"/>
</dbReference>
<comment type="catalytic activity">
    <reaction evidence="10">
        <text>ITP + H2O = IMP + diphosphate + H(+)</text>
        <dbReference type="Rhea" id="RHEA:29399"/>
        <dbReference type="ChEBI" id="CHEBI:15377"/>
        <dbReference type="ChEBI" id="CHEBI:15378"/>
        <dbReference type="ChEBI" id="CHEBI:33019"/>
        <dbReference type="ChEBI" id="CHEBI:58053"/>
        <dbReference type="ChEBI" id="CHEBI:61402"/>
        <dbReference type="EC" id="3.6.1.66"/>
    </reaction>
</comment>
<keyword evidence="3 10" id="KW-0479">Metal-binding</keyword>
<organism evidence="12 13">
    <name type="scientific">Bacteroides luti</name>
    <dbReference type="NCBI Taxonomy" id="1297750"/>
    <lineage>
        <taxon>Bacteria</taxon>
        <taxon>Pseudomonadati</taxon>
        <taxon>Bacteroidota</taxon>
        <taxon>Bacteroidia</taxon>
        <taxon>Bacteroidales</taxon>
        <taxon>Bacteroidaceae</taxon>
        <taxon>Bacteroides</taxon>
    </lineage>
</organism>
<comment type="subunit">
    <text evidence="2 10">Homodimer.</text>
</comment>
<evidence type="ECO:0000256" key="9">
    <source>
        <dbReference type="ARBA" id="ARBA00052017"/>
    </source>
</evidence>
<dbReference type="EMBL" id="FQTV01000005">
    <property type="protein sequence ID" value="SHF12869.1"/>
    <property type="molecule type" value="Genomic_DNA"/>
</dbReference>
<dbReference type="GO" id="GO:0005829">
    <property type="term" value="C:cytosol"/>
    <property type="evidence" value="ECO:0007669"/>
    <property type="project" value="TreeGrafter"/>
</dbReference>